<dbReference type="InterPro" id="IPR037868">
    <property type="entry name" value="PX_Vps5"/>
</dbReference>
<dbReference type="InterPro" id="IPR035803">
    <property type="entry name" value="BAR_Vps5"/>
</dbReference>
<evidence type="ECO:0000256" key="8">
    <source>
        <dbReference type="ARBA" id="ARBA00022927"/>
    </source>
</evidence>
<dbReference type="GO" id="GO:0042147">
    <property type="term" value="P:retrograde transport, endosome to Golgi"/>
    <property type="evidence" value="ECO:0007669"/>
    <property type="project" value="TreeGrafter"/>
</dbReference>
<keyword evidence="8" id="KW-0653">Protein transport</keyword>
<feature type="compositionally biased region" description="Low complexity" evidence="12">
    <location>
        <begin position="53"/>
        <end position="63"/>
    </location>
</feature>
<dbReference type="AlphaFoldDB" id="A0A5E8C367"/>
<keyword evidence="7" id="KW-0597">Phosphoprotein</keyword>
<dbReference type="SUPFAM" id="SSF64268">
    <property type="entry name" value="PX domain"/>
    <property type="match status" value="1"/>
</dbReference>
<dbReference type="InterPro" id="IPR015404">
    <property type="entry name" value="Vps5_C"/>
</dbReference>
<evidence type="ECO:0000256" key="2">
    <source>
        <dbReference type="ARBA" id="ARBA00004496"/>
    </source>
</evidence>
<evidence type="ECO:0000256" key="3">
    <source>
        <dbReference type="ARBA" id="ARBA00004555"/>
    </source>
</evidence>
<keyword evidence="5" id="KW-0813">Transport</keyword>
<evidence type="ECO:0000256" key="10">
    <source>
        <dbReference type="ARBA" id="ARBA00023136"/>
    </source>
</evidence>
<dbReference type="Proteomes" id="UP000398389">
    <property type="component" value="Unassembled WGS sequence"/>
</dbReference>
<dbReference type="GO" id="GO:0005768">
    <property type="term" value="C:endosome"/>
    <property type="evidence" value="ECO:0007669"/>
    <property type="project" value="UniProtKB-ARBA"/>
</dbReference>
<feature type="compositionally biased region" description="Low complexity" evidence="12">
    <location>
        <begin position="18"/>
        <end position="37"/>
    </location>
</feature>
<dbReference type="GO" id="GO:0045053">
    <property type="term" value="P:protein retention in Golgi apparatus"/>
    <property type="evidence" value="ECO:0007669"/>
    <property type="project" value="TreeGrafter"/>
</dbReference>
<dbReference type="PANTHER" id="PTHR10555:SF170">
    <property type="entry name" value="FI18122P1"/>
    <property type="match status" value="1"/>
</dbReference>
<dbReference type="Gene3D" id="1.20.1270.60">
    <property type="entry name" value="Arfaptin homology (AH) domain/BAR domain"/>
    <property type="match status" value="1"/>
</dbReference>
<dbReference type="GO" id="GO:0015031">
    <property type="term" value="P:protein transport"/>
    <property type="evidence" value="ECO:0007669"/>
    <property type="project" value="UniProtKB-KW"/>
</dbReference>
<dbReference type="CDD" id="cd07627">
    <property type="entry name" value="BAR_Vps5p"/>
    <property type="match status" value="1"/>
</dbReference>
<reference evidence="14 15" key="1">
    <citation type="submission" date="2019-09" db="EMBL/GenBank/DDBJ databases">
        <authorList>
            <person name="Brejova B."/>
        </authorList>
    </citation>
    <scope>NUCLEOTIDE SEQUENCE [LARGE SCALE GENOMIC DNA]</scope>
</reference>
<evidence type="ECO:0000313" key="15">
    <source>
        <dbReference type="Proteomes" id="UP000398389"/>
    </source>
</evidence>
<feature type="region of interest" description="Disordered" evidence="12">
    <location>
        <begin position="1"/>
        <end position="106"/>
    </location>
</feature>
<evidence type="ECO:0000256" key="6">
    <source>
        <dbReference type="ARBA" id="ARBA00022490"/>
    </source>
</evidence>
<accession>A0A5E8C367</accession>
<dbReference type="SMART" id="SM00312">
    <property type="entry name" value="PX"/>
    <property type="match status" value="1"/>
</dbReference>
<keyword evidence="11" id="KW-0175">Coiled coil</keyword>
<evidence type="ECO:0000256" key="11">
    <source>
        <dbReference type="SAM" id="Coils"/>
    </source>
</evidence>
<dbReference type="GO" id="GO:0030904">
    <property type="term" value="C:retromer complex"/>
    <property type="evidence" value="ECO:0007669"/>
    <property type="project" value="UniProtKB-ARBA"/>
</dbReference>
<evidence type="ECO:0000259" key="13">
    <source>
        <dbReference type="PROSITE" id="PS50195"/>
    </source>
</evidence>
<dbReference type="EMBL" id="CABVLU010000005">
    <property type="protein sequence ID" value="VVT57365.1"/>
    <property type="molecule type" value="Genomic_DNA"/>
</dbReference>
<sequence length="557" mass="62642">MSEDDLDIGSSHWGDAFTSVETSNSTNNSLKKNGSSTEESLPSSPNDHHLPNSSGSQSEVNSSPQKSKHYRISTLRSSRFNKKSGPKVQIESVPVTDPLGPLGGNVTDSEPIKTTLSYALFGEDAVQPKILQNSVLPLINSGPSELVENVSRLSVKEHSSTAQINQSSFDITVGDPIKVGELTSAHTVYTVHTKTNSPKFNNSETSVTRRYKDFRWLYHALENNNPGVIIPPPPEKQAVGRFNEDFVESRRSSLETMLNKCASHSILQNDPDFRIFLESETFSTDIKSKQYQAQTSTVNGGVESKGFMGLGGHFSFSGKYVETDEWFLEKKAYVDSLESQFKYLEKSLDMMVTQRKELSDATAEFGAILNSLSNVELSKSFGELIDRFSSVESRVRDLYFRQCMQDILSLGSTLEEYIRLIASIRNVFIQRQKAYFSMQLAEQELSKKRQNLEKVKKQAKTLQDKISYLTDDVNEQEKKVINLRVAFDDISKLIISEFSRFEQSKANDFRNSVELYLENAVEAQKEAIEIWETFYQLSGFSNSKASNSTLSKESEVF</sequence>
<keyword evidence="10" id="KW-0472">Membrane</keyword>
<gene>
    <name evidence="14" type="ORF">SAPINGB_P005659</name>
</gene>
<organism evidence="14 15">
    <name type="scientific">Magnusiomyces paraingens</name>
    <dbReference type="NCBI Taxonomy" id="2606893"/>
    <lineage>
        <taxon>Eukaryota</taxon>
        <taxon>Fungi</taxon>
        <taxon>Dikarya</taxon>
        <taxon>Ascomycota</taxon>
        <taxon>Saccharomycotina</taxon>
        <taxon>Dipodascomycetes</taxon>
        <taxon>Dipodascales</taxon>
        <taxon>Dipodascaceae</taxon>
        <taxon>Magnusiomyces</taxon>
    </lineage>
</organism>
<dbReference type="InterPro" id="IPR036871">
    <property type="entry name" value="PX_dom_sf"/>
</dbReference>
<keyword evidence="6" id="KW-0963">Cytoplasm</keyword>
<evidence type="ECO:0000313" key="14">
    <source>
        <dbReference type="EMBL" id="VVT57365.1"/>
    </source>
</evidence>
<dbReference type="GeneID" id="43584473"/>
<dbReference type="FunFam" id="1.20.1270.60:FF:000022">
    <property type="entry name" value="Sorting nexin 3 protein"/>
    <property type="match status" value="1"/>
</dbReference>
<dbReference type="Gene3D" id="3.30.1520.10">
    <property type="entry name" value="Phox-like domain"/>
    <property type="match status" value="1"/>
</dbReference>
<evidence type="ECO:0000256" key="9">
    <source>
        <dbReference type="ARBA" id="ARBA00023034"/>
    </source>
</evidence>
<evidence type="ECO:0000256" key="7">
    <source>
        <dbReference type="ARBA" id="ARBA00022553"/>
    </source>
</evidence>
<dbReference type="Pfam" id="PF00787">
    <property type="entry name" value="PX"/>
    <property type="match status" value="1"/>
</dbReference>
<keyword evidence="9" id="KW-0333">Golgi apparatus</keyword>
<dbReference type="PROSITE" id="PS50195">
    <property type="entry name" value="PX"/>
    <property type="match status" value="1"/>
</dbReference>
<evidence type="ECO:0000256" key="1">
    <source>
        <dbReference type="ARBA" id="ARBA00004287"/>
    </source>
</evidence>
<dbReference type="CDD" id="cd06861">
    <property type="entry name" value="PX_Vps5p"/>
    <property type="match status" value="1"/>
</dbReference>
<protein>
    <recommendedName>
        <fullName evidence="13">PX domain-containing protein</fullName>
    </recommendedName>
</protein>
<dbReference type="Pfam" id="PF09325">
    <property type="entry name" value="Vps5"/>
    <property type="match status" value="1"/>
</dbReference>
<feature type="coiled-coil region" evidence="11">
    <location>
        <begin position="438"/>
        <end position="479"/>
    </location>
</feature>
<evidence type="ECO:0000256" key="4">
    <source>
        <dbReference type="ARBA" id="ARBA00010883"/>
    </source>
</evidence>
<name>A0A5E8C367_9ASCO</name>
<evidence type="ECO:0000256" key="12">
    <source>
        <dbReference type="SAM" id="MobiDB-lite"/>
    </source>
</evidence>
<dbReference type="OrthoDB" id="271164at2759"/>
<keyword evidence="15" id="KW-1185">Reference proteome</keyword>
<proteinExistence type="inferred from homology"/>
<dbReference type="InterPro" id="IPR001683">
    <property type="entry name" value="PX_dom"/>
</dbReference>
<dbReference type="PANTHER" id="PTHR10555">
    <property type="entry name" value="SORTING NEXIN"/>
    <property type="match status" value="1"/>
</dbReference>
<comment type="similarity">
    <text evidence="4">Belongs to the sorting nexin family.</text>
</comment>
<dbReference type="GO" id="GO:0035091">
    <property type="term" value="F:phosphatidylinositol binding"/>
    <property type="evidence" value="ECO:0007669"/>
    <property type="project" value="InterPro"/>
</dbReference>
<dbReference type="GO" id="GO:0005794">
    <property type="term" value="C:Golgi apparatus"/>
    <property type="evidence" value="ECO:0007669"/>
    <property type="project" value="UniProtKB-SubCell"/>
</dbReference>
<dbReference type="InterPro" id="IPR027267">
    <property type="entry name" value="AH/BAR_dom_sf"/>
</dbReference>
<comment type="subcellular location">
    <subcellularLocation>
        <location evidence="2">Cytoplasm</location>
    </subcellularLocation>
    <subcellularLocation>
        <location evidence="3">Golgi apparatus</location>
    </subcellularLocation>
    <subcellularLocation>
        <location evidence="1">Membrane</location>
        <topology evidence="1">Peripheral membrane protein</topology>
        <orientation evidence="1">Cytoplasmic side</orientation>
    </subcellularLocation>
</comment>
<evidence type="ECO:0000256" key="5">
    <source>
        <dbReference type="ARBA" id="ARBA00022448"/>
    </source>
</evidence>
<dbReference type="SUPFAM" id="SSF103657">
    <property type="entry name" value="BAR/IMD domain-like"/>
    <property type="match status" value="1"/>
</dbReference>
<dbReference type="FunFam" id="3.30.1520.10:FF:000013">
    <property type="entry name" value="Putative Sorting nexin 3"/>
    <property type="match status" value="1"/>
</dbReference>
<feature type="domain" description="PX" evidence="13">
    <location>
        <begin position="167"/>
        <end position="283"/>
    </location>
</feature>
<dbReference type="RefSeq" id="XP_031856264.1">
    <property type="nucleotide sequence ID" value="XM_032000373.1"/>
</dbReference>
<dbReference type="GO" id="GO:0005829">
    <property type="term" value="C:cytosol"/>
    <property type="evidence" value="ECO:0007669"/>
    <property type="project" value="GOC"/>
</dbReference>